<evidence type="ECO:0000313" key="3">
    <source>
        <dbReference type="Proteomes" id="UP001162131"/>
    </source>
</evidence>
<dbReference type="Proteomes" id="UP001162131">
    <property type="component" value="Unassembled WGS sequence"/>
</dbReference>
<feature type="compositionally biased region" description="Polar residues" evidence="1">
    <location>
        <begin position="232"/>
        <end position="248"/>
    </location>
</feature>
<feature type="compositionally biased region" description="Polar residues" evidence="1">
    <location>
        <begin position="72"/>
        <end position="84"/>
    </location>
</feature>
<reference evidence="2" key="1">
    <citation type="submission" date="2021-09" db="EMBL/GenBank/DDBJ databases">
        <authorList>
            <consortium name="AG Swart"/>
            <person name="Singh M."/>
            <person name="Singh A."/>
            <person name="Seah K."/>
            <person name="Emmerich C."/>
        </authorList>
    </citation>
    <scope>NUCLEOTIDE SEQUENCE</scope>
    <source>
        <strain evidence="2">ATCC30299</strain>
    </source>
</reference>
<feature type="compositionally biased region" description="Basic and acidic residues" evidence="1">
    <location>
        <begin position="250"/>
        <end position="264"/>
    </location>
</feature>
<sequence>MRRSYSHTYLNSSLTSPSNSTSNQPITLQGNLSKKFPDTNSSKWEGLSLTGNPSNAKQLAGIRSPRRWDEYSNGSRTVIPSQPATEPITPRRTMTPRASNATGNLMDMINKGYSKEELGTYSRRVSINGKTVYSNATSIDNTACNEAYKGKGIYAPGFIQDRKIRKESGIGFENRQSQISTLPGPHKEAKEKPREIRIKPDYYSHISDLPGYLTKPEPSVEKANPLVKLSRHTATSIEKQNMLGQTPDKTGPKREIIPSKKPADSEFNNIGKERALNPYSTGKLSNKEAQQRLLGASNSECTDFSKRARPMSARDMFKSSIPFLS</sequence>
<evidence type="ECO:0008006" key="4">
    <source>
        <dbReference type="Google" id="ProtNLM"/>
    </source>
</evidence>
<name>A0AAU9JV24_9CILI</name>
<protein>
    <recommendedName>
        <fullName evidence="4">Flagellar associated protein</fullName>
    </recommendedName>
</protein>
<gene>
    <name evidence="2" type="ORF">BSTOLATCC_MIC38827</name>
</gene>
<dbReference type="EMBL" id="CAJZBQ010000038">
    <property type="protein sequence ID" value="CAG9325578.1"/>
    <property type="molecule type" value="Genomic_DNA"/>
</dbReference>
<proteinExistence type="predicted"/>
<dbReference type="AlphaFoldDB" id="A0AAU9JV24"/>
<feature type="region of interest" description="Disordered" evidence="1">
    <location>
        <begin position="232"/>
        <end position="283"/>
    </location>
</feature>
<feature type="compositionally biased region" description="Low complexity" evidence="1">
    <location>
        <begin position="10"/>
        <end position="23"/>
    </location>
</feature>
<organism evidence="2 3">
    <name type="scientific">Blepharisma stoltei</name>
    <dbReference type="NCBI Taxonomy" id="1481888"/>
    <lineage>
        <taxon>Eukaryota</taxon>
        <taxon>Sar</taxon>
        <taxon>Alveolata</taxon>
        <taxon>Ciliophora</taxon>
        <taxon>Postciliodesmatophora</taxon>
        <taxon>Heterotrichea</taxon>
        <taxon>Heterotrichida</taxon>
        <taxon>Blepharismidae</taxon>
        <taxon>Blepharisma</taxon>
    </lineage>
</organism>
<evidence type="ECO:0000313" key="2">
    <source>
        <dbReference type="EMBL" id="CAG9325578.1"/>
    </source>
</evidence>
<feature type="compositionally biased region" description="Polar residues" evidence="1">
    <location>
        <begin position="24"/>
        <end position="57"/>
    </location>
</feature>
<evidence type="ECO:0000256" key="1">
    <source>
        <dbReference type="SAM" id="MobiDB-lite"/>
    </source>
</evidence>
<comment type="caution">
    <text evidence="2">The sequence shown here is derived from an EMBL/GenBank/DDBJ whole genome shotgun (WGS) entry which is preliminary data.</text>
</comment>
<feature type="region of interest" description="Disordered" evidence="1">
    <location>
        <begin position="1"/>
        <end position="104"/>
    </location>
</feature>
<accession>A0AAU9JV24</accession>
<keyword evidence="3" id="KW-1185">Reference proteome</keyword>